<dbReference type="Pfam" id="PF13041">
    <property type="entry name" value="PPR_2"/>
    <property type="match status" value="1"/>
</dbReference>
<evidence type="ECO:0008006" key="9">
    <source>
        <dbReference type="Google" id="ProtNLM"/>
    </source>
</evidence>
<dbReference type="Pfam" id="PF01535">
    <property type="entry name" value="PPR"/>
    <property type="match status" value="1"/>
</dbReference>
<feature type="compositionally biased region" description="Low complexity" evidence="6">
    <location>
        <begin position="67"/>
        <end position="96"/>
    </location>
</feature>
<feature type="repeat" description="PPR" evidence="5">
    <location>
        <begin position="343"/>
        <end position="377"/>
    </location>
</feature>
<dbReference type="Proteomes" id="UP000271241">
    <property type="component" value="Unassembled WGS sequence"/>
</dbReference>
<comment type="function">
    <text evidence="3">Regulates mitochondrial small subunit maturation by controlling 15S rRNA 5'-end processing. Localizes to the 5' precursor of the 15S rRNA in a position that is subsequently occupied by mS47 in the mature yeast mtSSU. Uses structure and sequence-specific RNA recognition, binding to a single-stranded region of the precursor and specifically recognizing bases -6 to -1. The exchange of Ccm1 for mS47 is coupled to the irreversible removal of precursor rRNA that is accompanied by conformational changes of the mitoribosomal proteins uS5m and mS26. These conformational changes signal completion of 5'-end rRNA processing through protection of the mature 5'-end of the 15S rRNA and stabilization of mS47. The removal of the 5' precursor together with the dissociation of Ccm1 may be catalyzed by the 5'-3' exoribonuclease Pet127. Involved in the specific removal of group I introns in mitochondrial encoded transcripts.</text>
</comment>
<dbReference type="Gene3D" id="1.25.40.10">
    <property type="entry name" value="Tetratricopeptide repeat domain"/>
    <property type="match status" value="2"/>
</dbReference>
<dbReference type="OrthoDB" id="185373at2759"/>
<dbReference type="PROSITE" id="PS51375">
    <property type="entry name" value="PPR"/>
    <property type="match status" value="6"/>
</dbReference>
<dbReference type="AlphaFoldDB" id="A0A4P9XJ40"/>
<evidence type="ECO:0000256" key="1">
    <source>
        <dbReference type="ARBA" id="ARBA00006192"/>
    </source>
</evidence>
<dbReference type="InterPro" id="IPR002885">
    <property type="entry name" value="PPR_rpt"/>
</dbReference>
<evidence type="ECO:0000313" key="8">
    <source>
        <dbReference type="Proteomes" id="UP000271241"/>
    </source>
</evidence>
<protein>
    <recommendedName>
        <fullName evidence="9">Pentacotripeptide-repeat region of PRORP domain-containing protein</fullName>
    </recommendedName>
</protein>
<dbReference type="EMBL" id="KZ993039">
    <property type="protein sequence ID" value="RKP05754.1"/>
    <property type="molecule type" value="Genomic_DNA"/>
</dbReference>
<comment type="similarity">
    <text evidence="1">Belongs to the CCM1 family.</text>
</comment>
<evidence type="ECO:0000313" key="7">
    <source>
        <dbReference type="EMBL" id="RKP05754.1"/>
    </source>
</evidence>
<name>A0A4P9XJ40_9FUNG</name>
<feature type="repeat" description="PPR" evidence="5">
    <location>
        <begin position="413"/>
        <end position="447"/>
    </location>
</feature>
<gene>
    <name evidence="7" type="ORF">THASP1DRAFT_32406</name>
</gene>
<keyword evidence="2" id="KW-0677">Repeat</keyword>
<keyword evidence="8" id="KW-1185">Reference proteome</keyword>
<dbReference type="InterPro" id="IPR011990">
    <property type="entry name" value="TPR-like_helical_dom_sf"/>
</dbReference>
<sequence length="484" mass="54535">MYRSWAMQQARVATATVARLSTPAYSGARPTRIVRVAPGTCWRQIAYSSSRTPLTQLIASLTEHQADAPSAPAETAAPLSRARSSTATRETTASPANTEAKLKPLHRWEQPPPSAAELAPYHDAMVQAKRRWDVEAAERAYEKLLEAGLQPDARTVELMLHAHMSGAFSRSTARRRVLPWRSVRRMETLLAAQRTRQQLPTRVSYELLLQAYAYVYPPDSQSAWATYQQMRRDNIRPSKRTFGNLVTVYVRRGDMAGAERVFAEMRSHNWRPTGVMFASLIHGYVKRRRLGDALATMHQMHADGVPANVYVFTELIHAHVNANDMHEAERTFQLLLSSKLYPTLVTICEMLRGYTAHGDSKRARAMFDSISTYGLVPSTYAYNLLLQVYGERGDFEQFDQMCALMEQQGVRRDIVTYNMLIRWFSVRGNYARAHQLYRELLEQGLQPDMVTLTSLPKQGGIELGDQQPGEKIEAASVSPAADAS</sequence>
<feature type="region of interest" description="Disordered" evidence="6">
    <location>
        <begin position="65"/>
        <end position="102"/>
    </location>
</feature>
<accession>A0A4P9XJ40</accession>
<comment type="subunit">
    <text evidence="4">Binds to mitochondrial small subunit 15S rRNA.</text>
</comment>
<reference evidence="8" key="1">
    <citation type="journal article" date="2018" name="Nat. Microbiol.">
        <title>Leveraging single-cell genomics to expand the fungal tree of life.</title>
        <authorList>
            <person name="Ahrendt S.R."/>
            <person name="Quandt C.A."/>
            <person name="Ciobanu D."/>
            <person name="Clum A."/>
            <person name="Salamov A."/>
            <person name="Andreopoulos B."/>
            <person name="Cheng J.F."/>
            <person name="Woyke T."/>
            <person name="Pelin A."/>
            <person name="Henrissat B."/>
            <person name="Reynolds N.K."/>
            <person name="Benny G.L."/>
            <person name="Smith M.E."/>
            <person name="James T.Y."/>
            <person name="Grigoriev I.V."/>
        </authorList>
    </citation>
    <scope>NUCLEOTIDE SEQUENCE [LARGE SCALE GENOMIC DNA]</scope>
    <source>
        <strain evidence="8">RSA 1356</strain>
    </source>
</reference>
<feature type="repeat" description="PPR" evidence="5">
    <location>
        <begin position="308"/>
        <end position="342"/>
    </location>
</feature>
<dbReference type="PANTHER" id="PTHR47447">
    <property type="entry name" value="OS03G0856100 PROTEIN"/>
    <property type="match status" value="1"/>
</dbReference>
<evidence type="ECO:0000256" key="5">
    <source>
        <dbReference type="PROSITE-ProRule" id="PRU00708"/>
    </source>
</evidence>
<evidence type="ECO:0000256" key="6">
    <source>
        <dbReference type="SAM" id="MobiDB-lite"/>
    </source>
</evidence>
<dbReference type="STRING" id="78915.A0A4P9XJ40"/>
<feature type="repeat" description="PPR" evidence="5">
    <location>
        <begin position="238"/>
        <end position="272"/>
    </location>
</feature>
<feature type="region of interest" description="Disordered" evidence="6">
    <location>
        <begin position="460"/>
        <end position="484"/>
    </location>
</feature>
<dbReference type="Pfam" id="PF13812">
    <property type="entry name" value="PPR_3"/>
    <property type="match status" value="2"/>
</dbReference>
<dbReference type="PANTHER" id="PTHR47447:SF24">
    <property type="entry name" value="PENTATRICOPEPTIDE REPEAT-CONTAINING PROTEIN"/>
    <property type="match status" value="1"/>
</dbReference>
<evidence type="ECO:0000256" key="3">
    <source>
        <dbReference type="ARBA" id="ARBA00044493"/>
    </source>
</evidence>
<feature type="repeat" description="PPR" evidence="5">
    <location>
        <begin position="378"/>
        <end position="412"/>
    </location>
</feature>
<dbReference type="NCBIfam" id="TIGR00756">
    <property type="entry name" value="PPR"/>
    <property type="match status" value="5"/>
</dbReference>
<organism evidence="7 8">
    <name type="scientific">Thamnocephalis sphaerospora</name>
    <dbReference type="NCBI Taxonomy" id="78915"/>
    <lineage>
        <taxon>Eukaryota</taxon>
        <taxon>Fungi</taxon>
        <taxon>Fungi incertae sedis</taxon>
        <taxon>Zoopagomycota</taxon>
        <taxon>Zoopagomycotina</taxon>
        <taxon>Zoopagomycetes</taxon>
        <taxon>Zoopagales</taxon>
        <taxon>Sigmoideomycetaceae</taxon>
        <taxon>Thamnocephalis</taxon>
    </lineage>
</organism>
<evidence type="ECO:0000256" key="2">
    <source>
        <dbReference type="ARBA" id="ARBA00022737"/>
    </source>
</evidence>
<dbReference type="SUPFAM" id="SSF48452">
    <property type="entry name" value="TPR-like"/>
    <property type="match status" value="1"/>
</dbReference>
<evidence type="ECO:0000256" key="4">
    <source>
        <dbReference type="ARBA" id="ARBA00044511"/>
    </source>
</evidence>
<feature type="repeat" description="PPR" evidence="5">
    <location>
        <begin position="273"/>
        <end position="307"/>
    </location>
</feature>
<proteinExistence type="inferred from homology"/>